<proteinExistence type="predicted"/>
<organism evidence="1 2">
    <name type="scientific">Candidatus Magasanikbacteria bacterium RIFCSPHIGHO2_02_FULL_51_14</name>
    <dbReference type="NCBI Taxonomy" id="1798683"/>
    <lineage>
        <taxon>Bacteria</taxon>
        <taxon>Candidatus Magasanikiibacteriota</taxon>
    </lineage>
</organism>
<reference evidence="1 2" key="1">
    <citation type="journal article" date="2016" name="Nat. Commun.">
        <title>Thousands of microbial genomes shed light on interconnected biogeochemical processes in an aquifer system.</title>
        <authorList>
            <person name="Anantharaman K."/>
            <person name="Brown C.T."/>
            <person name="Hug L.A."/>
            <person name="Sharon I."/>
            <person name="Castelle C.J."/>
            <person name="Probst A.J."/>
            <person name="Thomas B.C."/>
            <person name="Singh A."/>
            <person name="Wilkins M.J."/>
            <person name="Karaoz U."/>
            <person name="Brodie E.L."/>
            <person name="Williams K.H."/>
            <person name="Hubbard S.S."/>
            <person name="Banfield J.F."/>
        </authorList>
    </citation>
    <scope>NUCLEOTIDE SEQUENCE [LARGE SCALE GENOMIC DNA]</scope>
</reference>
<sequence>MKKPPRNGPKGAKLLCWAWRPEKRKKLNWGHTPSAAQKILMGLTKVRYGPIFFSGSVPEDIMCFLARVDLHPHFPARENNTIFCNFCQGHVPHKTKKLLNLAKLFKKTITKV</sequence>
<dbReference type="Proteomes" id="UP000177457">
    <property type="component" value="Unassembled WGS sequence"/>
</dbReference>
<protein>
    <submittedName>
        <fullName evidence="1">Uncharacterized protein</fullName>
    </submittedName>
</protein>
<evidence type="ECO:0000313" key="1">
    <source>
        <dbReference type="EMBL" id="OGH69627.1"/>
    </source>
</evidence>
<dbReference type="AlphaFoldDB" id="A0A1F6MD83"/>
<evidence type="ECO:0000313" key="2">
    <source>
        <dbReference type="Proteomes" id="UP000177457"/>
    </source>
</evidence>
<comment type="caution">
    <text evidence="1">The sequence shown here is derived from an EMBL/GenBank/DDBJ whole genome shotgun (WGS) entry which is preliminary data.</text>
</comment>
<gene>
    <name evidence="1" type="ORF">A3C90_04295</name>
</gene>
<accession>A0A1F6MD83</accession>
<name>A0A1F6MD83_9BACT</name>
<dbReference type="EMBL" id="MFQE01000072">
    <property type="protein sequence ID" value="OGH69627.1"/>
    <property type="molecule type" value="Genomic_DNA"/>
</dbReference>